<keyword evidence="3" id="KW-1185">Reference proteome</keyword>
<sequence>MTSRFTVVCWICILAICFTGVLSTGSIQHKSRLYGDLLMSYHKLISPQDGNETQLVVKMALSVGRLYNIDSENMVKVGLYKRFKWNDHRLQWDSSKYGNIVSLHLPVSVLWNPEMDIHLKHGTEQYTDSSTSTNAIVDNTGDISLFTYPATRTQVQCENSATKDQYVCSFVYILWTYDSTEIELDLMEDGAIETDLYKESLDWKLVGNSSERLETYSPDNRSVKTHELVYSLIVKRNQDNTSSCVKPC</sequence>
<reference evidence="4" key="1">
    <citation type="submission" date="2025-08" db="UniProtKB">
        <authorList>
            <consortium name="RefSeq"/>
        </authorList>
    </citation>
    <scope>IDENTIFICATION</scope>
    <source>
        <tissue evidence="4">Testes</tissue>
    </source>
</reference>
<feature type="chain" id="PRO_5045708306" evidence="1">
    <location>
        <begin position="24"/>
        <end position="248"/>
    </location>
</feature>
<dbReference type="Gene3D" id="2.70.170.10">
    <property type="entry name" value="Neurotransmitter-gated ion-channel ligand-binding domain"/>
    <property type="match status" value="1"/>
</dbReference>
<dbReference type="RefSeq" id="XP_006814854.1">
    <property type="nucleotide sequence ID" value="XM_006814791.1"/>
</dbReference>
<gene>
    <name evidence="4" type="primary">LOC100375466</name>
</gene>
<organism evidence="3 4">
    <name type="scientific">Saccoglossus kowalevskii</name>
    <name type="common">Acorn worm</name>
    <dbReference type="NCBI Taxonomy" id="10224"/>
    <lineage>
        <taxon>Eukaryota</taxon>
        <taxon>Metazoa</taxon>
        <taxon>Hemichordata</taxon>
        <taxon>Enteropneusta</taxon>
        <taxon>Harrimaniidae</taxon>
        <taxon>Saccoglossus</taxon>
    </lineage>
</organism>
<feature type="domain" description="Neurotransmitter-gated ion-channel ligand-binding" evidence="2">
    <location>
        <begin position="31"/>
        <end position="237"/>
    </location>
</feature>
<evidence type="ECO:0000259" key="2">
    <source>
        <dbReference type="Pfam" id="PF02931"/>
    </source>
</evidence>
<accession>A0ABM0M4B3</accession>
<evidence type="ECO:0000256" key="1">
    <source>
        <dbReference type="SAM" id="SignalP"/>
    </source>
</evidence>
<dbReference type="CDD" id="cd18989">
    <property type="entry name" value="LGIC_ECD_cation"/>
    <property type="match status" value="1"/>
</dbReference>
<dbReference type="InterPro" id="IPR036734">
    <property type="entry name" value="Neur_chan_lig-bd_sf"/>
</dbReference>
<keyword evidence="1" id="KW-0732">Signal</keyword>
<dbReference type="Proteomes" id="UP000694865">
    <property type="component" value="Unplaced"/>
</dbReference>
<dbReference type="Pfam" id="PF02931">
    <property type="entry name" value="Neur_chan_LBD"/>
    <property type="match status" value="1"/>
</dbReference>
<evidence type="ECO:0000313" key="4">
    <source>
        <dbReference type="RefSeq" id="XP_006814854.1"/>
    </source>
</evidence>
<feature type="non-terminal residue" evidence="4">
    <location>
        <position position="248"/>
    </location>
</feature>
<dbReference type="GeneID" id="100375466"/>
<dbReference type="InterPro" id="IPR006202">
    <property type="entry name" value="Neur_chan_lig-bd"/>
</dbReference>
<dbReference type="InterPro" id="IPR006201">
    <property type="entry name" value="Neur_channel"/>
</dbReference>
<dbReference type="PANTHER" id="PTHR18945">
    <property type="entry name" value="NEUROTRANSMITTER GATED ION CHANNEL"/>
    <property type="match status" value="1"/>
</dbReference>
<proteinExistence type="predicted"/>
<evidence type="ECO:0000313" key="3">
    <source>
        <dbReference type="Proteomes" id="UP000694865"/>
    </source>
</evidence>
<name>A0ABM0M4B3_SACKO</name>
<feature type="signal peptide" evidence="1">
    <location>
        <begin position="1"/>
        <end position="23"/>
    </location>
</feature>
<dbReference type="SUPFAM" id="SSF63712">
    <property type="entry name" value="Nicotinic receptor ligand binding domain-like"/>
    <property type="match status" value="1"/>
</dbReference>
<protein>
    <submittedName>
        <fullName evidence="4">Acetylcholine receptor subunit alpha-like 2-like</fullName>
    </submittedName>
</protein>